<dbReference type="Pfam" id="PF01466">
    <property type="entry name" value="Skp1"/>
    <property type="match status" value="1"/>
</dbReference>
<evidence type="ECO:0000256" key="2">
    <source>
        <dbReference type="ARBA" id="ARBA00022786"/>
    </source>
</evidence>
<reference evidence="8" key="1">
    <citation type="journal article" date="2020" name="Stud. Mycol.">
        <title>101 Dothideomycetes genomes: a test case for predicting lifestyles and emergence of pathogens.</title>
        <authorList>
            <person name="Haridas S."/>
            <person name="Albert R."/>
            <person name="Binder M."/>
            <person name="Bloem J."/>
            <person name="Labutti K."/>
            <person name="Salamov A."/>
            <person name="Andreopoulos B."/>
            <person name="Baker S."/>
            <person name="Barry K."/>
            <person name="Bills G."/>
            <person name="Bluhm B."/>
            <person name="Cannon C."/>
            <person name="Castanera R."/>
            <person name="Culley D."/>
            <person name="Daum C."/>
            <person name="Ezra D."/>
            <person name="Gonzalez J."/>
            <person name="Henrissat B."/>
            <person name="Kuo A."/>
            <person name="Liang C."/>
            <person name="Lipzen A."/>
            <person name="Lutzoni F."/>
            <person name="Magnuson J."/>
            <person name="Mondo S."/>
            <person name="Nolan M."/>
            <person name="Ohm R."/>
            <person name="Pangilinan J."/>
            <person name="Park H.-J."/>
            <person name="Ramirez L."/>
            <person name="Alfaro M."/>
            <person name="Sun H."/>
            <person name="Tritt A."/>
            <person name="Yoshinaga Y."/>
            <person name="Zwiers L.-H."/>
            <person name="Turgeon B."/>
            <person name="Goodwin S."/>
            <person name="Spatafora J."/>
            <person name="Crous P."/>
            <person name="Grigoriev I."/>
        </authorList>
    </citation>
    <scope>NUCLEOTIDE SEQUENCE</scope>
    <source>
        <strain evidence="8">CBS 109.77</strain>
    </source>
</reference>
<dbReference type="Proteomes" id="UP000799757">
    <property type="component" value="Unassembled WGS sequence"/>
</dbReference>
<proteinExistence type="inferred from homology"/>
<sequence length="167" mass="19026">MAATSADAKKVTLTTSDNADLTVEREVAERSILIKNLLEDIGDNGDAIPIPNVNEAVMKKVLEWCEQHRKDPPASQDDDADSRKKSTDIDEWDQKFMQVDQEMLFEIILAANYLDIKALLDVGCKTVANMIKGKSPDEIRKTFNIQNDFTPEEEDQIRRENEWAEDR</sequence>
<organism evidence="8 9">
    <name type="scientific">Melanomma pulvis-pyrius CBS 109.77</name>
    <dbReference type="NCBI Taxonomy" id="1314802"/>
    <lineage>
        <taxon>Eukaryota</taxon>
        <taxon>Fungi</taxon>
        <taxon>Dikarya</taxon>
        <taxon>Ascomycota</taxon>
        <taxon>Pezizomycotina</taxon>
        <taxon>Dothideomycetes</taxon>
        <taxon>Pleosporomycetidae</taxon>
        <taxon>Pleosporales</taxon>
        <taxon>Melanommataceae</taxon>
        <taxon>Melanomma</taxon>
    </lineage>
</organism>
<dbReference type="InterPro" id="IPR016072">
    <property type="entry name" value="Skp1_comp_dimer"/>
</dbReference>
<dbReference type="InterPro" id="IPR016897">
    <property type="entry name" value="SKP1"/>
</dbReference>
<feature type="domain" description="SKP1 component dimerisation" evidence="6">
    <location>
        <begin position="117"/>
        <end position="164"/>
    </location>
</feature>
<dbReference type="AlphaFoldDB" id="A0A6A6WXH1"/>
<dbReference type="EMBL" id="MU002203">
    <property type="protein sequence ID" value="KAF2788593.1"/>
    <property type="molecule type" value="Genomic_DNA"/>
</dbReference>
<dbReference type="OrthoDB" id="2342932at2759"/>
<feature type="domain" description="SKP1 component POZ" evidence="7">
    <location>
        <begin position="9"/>
        <end position="70"/>
    </location>
</feature>
<dbReference type="InterPro" id="IPR001232">
    <property type="entry name" value="SKP1-like"/>
</dbReference>
<dbReference type="InterPro" id="IPR036296">
    <property type="entry name" value="SKP1-like_dim_sf"/>
</dbReference>
<accession>A0A6A6WXH1</accession>
<evidence type="ECO:0000259" key="6">
    <source>
        <dbReference type="Pfam" id="PF01466"/>
    </source>
</evidence>
<dbReference type="UniPathway" id="UPA00143"/>
<evidence type="ECO:0000256" key="4">
    <source>
        <dbReference type="PIRNR" id="PIRNR028729"/>
    </source>
</evidence>
<comment type="subunit">
    <text evidence="4">Component of the SCF (SKP1-CUL1-F-box protein) E3 ubiquitin ligase complexes.</text>
</comment>
<evidence type="ECO:0000313" key="9">
    <source>
        <dbReference type="Proteomes" id="UP000799757"/>
    </source>
</evidence>
<dbReference type="SMART" id="SM00512">
    <property type="entry name" value="Skp1"/>
    <property type="match status" value="1"/>
</dbReference>
<gene>
    <name evidence="8" type="ORF">K505DRAFT_106097</name>
</gene>
<evidence type="ECO:0000259" key="7">
    <source>
        <dbReference type="Pfam" id="PF03931"/>
    </source>
</evidence>
<dbReference type="PANTHER" id="PTHR11165">
    <property type="entry name" value="SKP1"/>
    <property type="match status" value="1"/>
</dbReference>
<feature type="region of interest" description="Disordered" evidence="5">
    <location>
        <begin position="68"/>
        <end position="87"/>
    </location>
</feature>
<evidence type="ECO:0000313" key="8">
    <source>
        <dbReference type="EMBL" id="KAF2788593.1"/>
    </source>
</evidence>
<dbReference type="FunFam" id="3.30.710.10:FF:000026">
    <property type="entry name" value="E3 ubiquitin ligase complex SCF subunit"/>
    <property type="match status" value="1"/>
</dbReference>
<dbReference type="InterPro" id="IPR011333">
    <property type="entry name" value="SKP1/BTB/POZ_sf"/>
</dbReference>
<evidence type="ECO:0000256" key="3">
    <source>
        <dbReference type="ARBA" id="ARBA00045385"/>
    </source>
</evidence>
<keyword evidence="2 4" id="KW-0833">Ubl conjugation pathway</keyword>
<comment type="function">
    <text evidence="3">Essential component of the SCF (SKP1-CUL1-F-box protein) E3 ubiquitin ligase complexes, which mediate the ubiquitination and subsequent proteasomal degradation of target proteins. Controls sulfur metabolite repression, probably by mediating the inactivation or degradation of the metR transcription factor.</text>
</comment>
<comment type="similarity">
    <text evidence="1 4">Belongs to the SKP1 family.</text>
</comment>
<dbReference type="GO" id="GO:0006511">
    <property type="term" value="P:ubiquitin-dependent protein catabolic process"/>
    <property type="evidence" value="ECO:0007669"/>
    <property type="project" value="InterPro"/>
</dbReference>
<dbReference type="CDD" id="cd18322">
    <property type="entry name" value="BTB_POZ_SKP1"/>
    <property type="match status" value="1"/>
</dbReference>
<dbReference type="GO" id="GO:0016567">
    <property type="term" value="P:protein ubiquitination"/>
    <property type="evidence" value="ECO:0007669"/>
    <property type="project" value="UniProtKB-UniPathway"/>
</dbReference>
<dbReference type="Gene3D" id="3.30.710.10">
    <property type="entry name" value="Potassium Channel Kv1.1, Chain A"/>
    <property type="match status" value="1"/>
</dbReference>
<dbReference type="Pfam" id="PF03931">
    <property type="entry name" value="Skp1_POZ"/>
    <property type="match status" value="1"/>
</dbReference>
<protein>
    <recommendedName>
        <fullName evidence="4">E3 ubiquitin ligase complex SCF subunit</fullName>
    </recommendedName>
</protein>
<comment type="pathway">
    <text evidence="4">Protein modification; protein ubiquitination.</text>
</comment>
<keyword evidence="9" id="KW-1185">Reference proteome</keyword>
<evidence type="ECO:0000256" key="1">
    <source>
        <dbReference type="ARBA" id="ARBA00009993"/>
    </source>
</evidence>
<dbReference type="InterPro" id="IPR016073">
    <property type="entry name" value="Skp1_comp_POZ"/>
</dbReference>
<dbReference type="SUPFAM" id="SSF81382">
    <property type="entry name" value="Skp1 dimerisation domain-like"/>
    <property type="match status" value="1"/>
</dbReference>
<name>A0A6A6WXH1_9PLEO</name>
<dbReference type="SUPFAM" id="SSF54695">
    <property type="entry name" value="POZ domain"/>
    <property type="match status" value="1"/>
</dbReference>
<dbReference type="PIRSF" id="PIRSF028729">
    <property type="entry name" value="E3_ubiquit_lig_SCF_Skp"/>
    <property type="match status" value="1"/>
</dbReference>
<evidence type="ECO:0000256" key="5">
    <source>
        <dbReference type="SAM" id="MobiDB-lite"/>
    </source>
</evidence>